<dbReference type="Pfam" id="PF12904">
    <property type="entry name" value="Collagen_bind_2"/>
    <property type="match status" value="1"/>
</dbReference>
<evidence type="ECO:0000313" key="6">
    <source>
        <dbReference type="Proteomes" id="UP000617628"/>
    </source>
</evidence>
<feature type="region of interest" description="Disordered" evidence="1">
    <location>
        <begin position="584"/>
        <end position="603"/>
    </location>
</feature>
<comment type="caution">
    <text evidence="5">The sequence shown here is derived from an EMBL/GenBank/DDBJ whole genome shotgun (WGS) entry which is preliminary data.</text>
</comment>
<dbReference type="Gene3D" id="2.60.40.10">
    <property type="entry name" value="Immunoglobulins"/>
    <property type="match status" value="1"/>
</dbReference>
<sequence length="612" mass="68671">MKLKNLTLISSLLVLSTTAQSAVVDGTLQAWHTITVTFDGPDLSESDPATFFDHKLTVTFKNGDTEYQVPGYFAANGNAGESHAKAGNKWQARFTPNRSGVWSYEGSLVTGEKVAVKDTEGTEIPLAASSGTFTIEPSKVSPDSRDFRGQGRLRYVGTHYQQFEGSGKYFLKGGTGSPENMLAFDGFDGTYDYAKKPEFPSLGEDQLHHYGPHRQDWAPDDPFWTNEDGHDSKGLTGLINYISDQGLNSVYLMPLTYEGDGWDVWPWIDPTDRSTFDVSKLDQWETAFSHMQNKGIHILMLLTETENENLFELRDGGAPFADTRKLYYREMIARFGHLLALTWDLGEETGWDDEKGLEVGLGNTHEQRRAFSSYIRKTDPYNHPIKAHEISIVEIYPQLAGYPDFEGPTLQRHMHYNQVVIDHLKMSRDAGRPWLVSMDEPLGWEYGLRPDNDDPTRDHPRKDVLWATLMAGGSGVSWYFGWQNNAPTSDLSAEDLRVRQEMWRQTKLAIDFFNRHVPFERMHAANDLVPGEDNYVFAETGETYLVYLKHGGKASLNLANVSGAFDIRWFDPIKGGTLQLGSVASTTASPNTELGSPPHSEGQDWAILVTAK</sequence>
<gene>
    <name evidence="5" type="ORF">JIN87_12325</name>
</gene>
<evidence type="ECO:0000313" key="5">
    <source>
        <dbReference type="EMBL" id="MBK1877655.1"/>
    </source>
</evidence>
<dbReference type="InterPro" id="IPR032260">
    <property type="entry name" value="DUF5060"/>
</dbReference>
<dbReference type="InterPro" id="IPR017853">
    <property type="entry name" value="GH"/>
</dbReference>
<proteinExistence type="predicted"/>
<dbReference type="RefSeq" id="WP_200355869.1">
    <property type="nucleotide sequence ID" value="NZ_JAENIL010000020.1"/>
</dbReference>
<name>A0A934VR82_9BACT</name>
<evidence type="ECO:0000259" key="4">
    <source>
        <dbReference type="Pfam" id="PF16586"/>
    </source>
</evidence>
<feature type="chain" id="PRO_5037851386" evidence="2">
    <location>
        <begin position="22"/>
        <end position="612"/>
    </location>
</feature>
<keyword evidence="2" id="KW-0732">Signal</keyword>
<accession>A0A934VR82</accession>
<dbReference type="Pfam" id="PF16586">
    <property type="entry name" value="DUF5060"/>
    <property type="match status" value="1"/>
</dbReference>
<feature type="compositionally biased region" description="Polar residues" evidence="1">
    <location>
        <begin position="584"/>
        <end position="594"/>
    </location>
</feature>
<dbReference type="AlphaFoldDB" id="A0A934VR82"/>
<evidence type="ECO:0000259" key="3">
    <source>
        <dbReference type="Pfam" id="PF12904"/>
    </source>
</evidence>
<protein>
    <submittedName>
        <fullName evidence="5">DUF5060 domain-containing protein</fullName>
    </submittedName>
</protein>
<dbReference type="InterPro" id="IPR024749">
    <property type="entry name" value="Collagen-bd_put"/>
</dbReference>
<feature type="domain" description="DUF5060" evidence="4">
    <location>
        <begin position="27"/>
        <end position="105"/>
    </location>
</feature>
<dbReference type="Gene3D" id="3.20.20.80">
    <property type="entry name" value="Glycosidases"/>
    <property type="match status" value="1"/>
</dbReference>
<dbReference type="Proteomes" id="UP000617628">
    <property type="component" value="Unassembled WGS sequence"/>
</dbReference>
<organism evidence="5 6">
    <name type="scientific">Pelagicoccus mobilis</name>
    <dbReference type="NCBI Taxonomy" id="415221"/>
    <lineage>
        <taxon>Bacteria</taxon>
        <taxon>Pseudomonadati</taxon>
        <taxon>Verrucomicrobiota</taxon>
        <taxon>Opitutia</taxon>
        <taxon>Puniceicoccales</taxon>
        <taxon>Pelagicoccaceae</taxon>
        <taxon>Pelagicoccus</taxon>
    </lineage>
</organism>
<dbReference type="EMBL" id="JAENIL010000020">
    <property type="protein sequence ID" value="MBK1877655.1"/>
    <property type="molecule type" value="Genomic_DNA"/>
</dbReference>
<feature type="signal peptide" evidence="2">
    <location>
        <begin position="1"/>
        <end position="21"/>
    </location>
</feature>
<reference evidence="5" key="1">
    <citation type="submission" date="2021-01" db="EMBL/GenBank/DDBJ databases">
        <title>Modified the classification status of verrucomicrobia.</title>
        <authorList>
            <person name="Feng X."/>
        </authorList>
    </citation>
    <scope>NUCLEOTIDE SEQUENCE</scope>
    <source>
        <strain evidence="5">KCTC 13126</strain>
    </source>
</reference>
<keyword evidence="6" id="KW-1185">Reference proteome</keyword>
<dbReference type="InterPro" id="IPR013783">
    <property type="entry name" value="Ig-like_fold"/>
</dbReference>
<evidence type="ECO:0000256" key="1">
    <source>
        <dbReference type="SAM" id="MobiDB-lite"/>
    </source>
</evidence>
<dbReference type="SUPFAM" id="SSF51445">
    <property type="entry name" value="(Trans)glycosidases"/>
    <property type="match status" value="1"/>
</dbReference>
<evidence type="ECO:0000256" key="2">
    <source>
        <dbReference type="SAM" id="SignalP"/>
    </source>
</evidence>
<feature type="domain" description="Putative collagen-binding" evidence="3">
    <location>
        <begin position="532"/>
        <end position="609"/>
    </location>
</feature>